<feature type="chain" id="PRO_5042009721" description="Nucleotide-diphospho-sugar transferase domain-containing protein" evidence="11">
    <location>
        <begin position="31"/>
        <end position="931"/>
    </location>
</feature>
<reference evidence="12" key="1">
    <citation type="submission" date="2021-12" db="EMBL/GenBank/DDBJ databases">
        <title>Prjna785345.</title>
        <authorList>
            <person name="Rujirawat T."/>
            <person name="Krajaejun T."/>
        </authorList>
    </citation>
    <scope>NUCLEOTIDE SEQUENCE</scope>
    <source>
        <strain evidence="12">Pi057C3</strain>
    </source>
</reference>
<dbReference type="PANTHER" id="PTHR31392">
    <property type="entry name" value="ALPHA-1,3-MANNOSYLTRANSFERASE MNN1-RELATED"/>
    <property type="match status" value="1"/>
</dbReference>
<keyword evidence="7" id="KW-1133">Transmembrane helix</keyword>
<proteinExistence type="inferred from homology"/>
<keyword evidence="5" id="KW-0812">Transmembrane</keyword>
<evidence type="ECO:0008006" key="14">
    <source>
        <dbReference type="Google" id="ProtNLM"/>
    </source>
</evidence>
<dbReference type="GO" id="GO:0005794">
    <property type="term" value="C:Golgi apparatus"/>
    <property type="evidence" value="ECO:0007669"/>
    <property type="project" value="TreeGrafter"/>
</dbReference>
<evidence type="ECO:0000256" key="3">
    <source>
        <dbReference type="ARBA" id="ARBA00022676"/>
    </source>
</evidence>
<dbReference type="AlphaFoldDB" id="A0AAD5M157"/>
<evidence type="ECO:0000256" key="9">
    <source>
        <dbReference type="ARBA" id="ARBA00023180"/>
    </source>
</evidence>
<dbReference type="InterPro" id="IPR022751">
    <property type="entry name" value="Alpha_mannosyltransferase"/>
</dbReference>
<dbReference type="GO" id="GO:0006493">
    <property type="term" value="P:protein O-linked glycosylation"/>
    <property type="evidence" value="ECO:0007669"/>
    <property type="project" value="TreeGrafter"/>
</dbReference>
<evidence type="ECO:0000256" key="11">
    <source>
        <dbReference type="SAM" id="SignalP"/>
    </source>
</evidence>
<evidence type="ECO:0000256" key="4">
    <source>
        <dbReference type="ARBA" id="ARBA00022679"/>
    </source>
</evidence>
<feature type="region of interest" description="Disordered" evidence="10">
    <location>
        <begin position="574"/>
        <end position="593"/>
    </location>
</feature>
<feature type="signal peptide" evidence="11">
    <location>
        <begin position="1"/>
        <end position="30"/>
    </location>
</feature>
<sequence>MQRTPRPQPPSSRQQRLLALLALWSAIALAGMTVLHNGLDVARPWSSHEQLFTIRRSTHISTDDRSTDDRPSTERPAPSHTLSPELQRLLRQRRRIQIANDLVVAALVPITAPRGIVFPLFDKIAALGVSLLLQLQSLGVDLPIEVPHCGDLSADWRYVLETGNIPAADMSNNNSSTTLSTGLRLRVRVYDVCEMAQQTRYSMASAQGDSTGAPMFCDSPEHCHFRFRSFDIKILALLLSGFDEVMLMDADTQYFSSPMALWSTNKYRETGTLFFHDRISFERSFLDQPWFPPRETPVNSSVDSSGSGDDTIEFPGDASRDMDAVRVNSSMADQQPIVPQSNASKLQMYLHDADVSPFRHLSKLARDRVSPHIISQLNLTLPFQPSAFLLQSHSWNRRAGHQLDSSLLLWHKSRQSRATAILASFIALNTDVHRPPSYGDKELFFVACELAETAYAFSDFAVGAIGHNRPVNGSMPRFCGDALQYFPISTVNESDFPSPLYTNGDRMLRWPIDAANATASKSINGELAVKEPTMWSLMLLGNITAAEADSVQLETMFGPVDKMFPYTKCVSEKKSEEEHGDHSGKGGDDGKAMTDTEIRERVCVDYDRQVMGCLKDVLIPAAASTMATNPCCTDMKNTISTSFGTDLVSMANVLFRQIGNVICTTKTYTNSENKQVTESCGHSLMSALFMAGPDNTMSNAIQMMQVPSDQVCKAMTGQPFTSTTGETTKFDWSKGGVEGVGICYQPVGQLVDTVSQYPVVKTTKATVDGVSVPMSDLFTSGKCLSGQVVVKWLLADDGMIMKLAQLVDDTNAVVASILGMGPDQSKPDNATLSGSSSNATEDMGMLNMTSVIRFYREVLAPVAPTTCVHLPSGVSNCDFGTASLSLAYKEPTTSAPTPAPTEAKSSAVPFSSAGMLTLAAVVASTVAQFLL</sequence>
<comment type="similarity">
    <text evidence="2">Belongs to the MNN1/MNT family.</text>
</comment>
<organism evidence="12 13">
    <name type="scientific">Pythium insidiosum</name>
    <name type="common">Pythiosis disease agent</name>
    <dbReference type="NCBI Taxonomy" id="114742"/>
    <lineage>
        <taxon>Eukaryota</taxon>
        <taxon>Sar</taxon>
        <taxon>Stramenopiles</taxon>
        <taxon>Oomycota</taxon>
        <taxon>Peronosporomycetes</taxon>
        <taxon>Pythiales</taxon>
        <taxon>Pythiaceae</taxon>
        <taxon>Pythium</taxon>
    </lineage>
</organism>
<keyword evidence="13" id="KW-1185">Reference proteome</keyword>
<evidence type="ECO:0000256" key="1">
    <source>
        <dbReference type="ARBA" id="ARBA00004606"/>
    </source>
</evidence>
<name>A0AAD5M157_PYTIN</name>
<evidence type="ECO:0000256" key="7">
    <source>
        <dbReference type="ARBA" id="ARBA00022989"/>
    </source>
</evidence>
<dbReference type="GO" id="GO:0016020">
    <property type="term" value="C:membrane"/>
    <property type="evidence" value="ECO:0007669"/>
    <property type="project" value="UniProtKB-SubCell"/>
</dbReference>
<evidence type="ECO:0000256" key="6">
    <source>
        <dbReference type="ARBA" id="ARBA00022968"/>
    </source>
</evidence>
<dbReference type="EMBL" id="JAKCXM010000187">
    <property type="protein sequence ID" value="KAJ0399304.1"/>
    <property type="molecule type" value="Genomic_DNA"/>
</dbReference>
<dbReference type="InterPro" id="IPR029044">
    <property type="entry name" value="Nucleotide-diphossugar_trans"/>
</dbReference>
<keyword evidence="8" id="KW-0472">Membrane</keyword>
<gene>
    <name evidence="12" type="ORF">P43SY_000143</name>
</gene>
<comment type="subcellular location">
    <subcellularLocation>
        <location evidence="1">Membrane</location>
        <topology evidence="1">Single-pass type II membrane protein</topology>
    </subcellularLocation>
</comment>
<evidence type="ECO:0000256" key="8">
    <source>
        <dbReference type="ARBA" id="ARBA00023136"/>
    </source>
</evidence>
<dbReference type="PANTHER" id="PTHR31392:SF1">
    <property type="entry name" value="ALPHA-1,3-MANNOSYLTRANSFERASE MNN1-RELATED"/>
    <property type="match status" value="1"/>
</dbReference>
<evidence type="ECO:0000256" key="10">
    <source>
        <dbReference type="SAM" id="MobiDB-lite"/>
    </source>
</evidence>
<keyword evidence="11" id="KW-0732">Signal</keyword>
<keyword evidence="4" id="KW-0808">Transferase</keyword>
<dbReference type="Pfam" id="PF11051">
    <property type="entry name" value="Mannosyl_trans3"/>
    <property type="match status" value="1"/>
</dbReference>
<evidence type="ECO:0000256" key="5">
    <source>
        <dbReference type="ARBA" id="ARBA00022692"/>
    </source>
</evidence>
<dbReference type="Proteomes" id="UP001209570">
    <property type="component" value="Unassembled WGS sequence"/>
</dbReference>
<feature type="compositionally biased region" description="Basic and acidic residues" evidence="10">
    <location>
        <begin position="61"/>
        <end position="73"/>
    </location>
</feature>
<keyword evidence="9" id="KW-0325">Glycoprotein</keyword>
<evidence type="ECO:0000313" key="12">
    <source>
        <dbReference type="EMBL" id="KAJ0399304.1"/>
    </source>
</evidence>
<evidence type="ECO:0000256" key="2">
    <source>
        <dbReference type="ARBA" id="ARBA00009105"/>
    </source>
</evidence>
<accession>A0AAD5M157</accession>
<dbReference type="SUPFAM" id="SSF53448">
    <property type="entry name" value="Nucleotide-diphospho-sugar transferases"/>
    <property type="match status" value="1"/>
</dbReference>
<comment type="caution">
    <text evidence="12">The sequence shown here is derived from an EMBL/GenBank/DDBJ whole genome shotgun (WGS) entry which is preliminary data.</text>
</comment>
<feature type="region of interest" description="Disordered" evidence="10">
    <location>
        <begin position="56"/>
        <end position="81"/>
    </location>
</feature>
<protein>
    <recommendedName>
        <fullName evidence="14">Nucleotide-diphospho-sugar transferase domain-containing protein</fullName>
    </recommendedName>
</protein>
<dbReference type="GO" id="GO:0000033">
    <property type="term" value="F:alpha-1,3-mannosyltransferase activity"/>
    <property type="evidence" value="ECO:0007669"/>
    <property type="project" value="TreeGrafter"/>
</dbReference>
<evidence type="ECO:0000313" key="13">
    <source>
        <dbReference type="Proteomes" id="UP001209570"/>
    </source>
</evidence>
<keyword evidence="6" id="KW-0735">Signal-anchor</keyword>
<keyword evidence="3" id="KW-0328">Glycosyltransferase</keyword>